<dbReference type="AlphaFoldDB" id="A0A1S0TYN5"/>
<dbReference type="GeneID" id="9943487"/>
<name>A0A1S0TYN5_LOALO</name>
<feature type="region of interest" description="Disordered" evidence="1">
    <location>
        <begin position="199"/>
        <end position="230"/>
    </location>
</feature>
<dbReference type="OMA" id="RSGWFFR"/>
<protein>
    <submittedName>
        <fullName evidence="2">Uncharacterized protein</fullName>
    </submittedName>
</protein>
<proteinExistence type="predicted"/>
<organism evidence="2">
    <name type="scientific">Loa loa</name>
    <name type="common">Eye worm</name>
    <name type="synonym">Filaria loa</name>
    <dbReference type="NCBI Taxonomy" id="7209"/>
    <lineage>
        <taxon>Eukaryota</taxon>
        <taxon>Metazoa</taxon>
        <taxon>Ecdysozoa</taxon>
        <taxon>Nematoda</taxon>
        <taxon>Chromadorea</taxon>
        <taxon>Rhabditida</taxon>
        <taxon>Spirurina</taxon>
        <taxon>Spiruromorpha</taxon>
        <taxon>Filarioidea</taxon>
        <taxon>Onchocercidae</taxon>
        <taxon>Loa</taxon>
    </lineage>
</organism>
<evidence type="ECO:0000313" key="2">
    <source>
        <dbReference type="EMBL" id="EFO22409.2"/>
    </source>
</evidence>
<dbReference type="InParanoid" id="A0A1S0TYN5"/>
<feature type="compositionally biased region" description="Gly residues" evidence="1">
    <location>
        <begin position="206"/>
        <end position="215"/>
    </location>
</feature>
<dbReference type="KEGG" id="loa:LOAG_06075"/>
<sequence>MKRITGTVFPTSTAPISSLIDYSNFRDRDENEIVMNELLDTITNEETCSLNSTSISIDHSHDSVLDFSICSNPIDEAAIMEEQLAANGELNDDVPSIVATLSSRAPKDSGHSSTNRAIFTTAVAVASTTDNNCQPLLPASSSLATAYLLPLFSAPPIASLEDLTNGEQNSDITSARSNIVPTSAASIGRNGIRRSNLKEGRKTGRGRIGQGVGIGKDGDDGDNDDVSGKSDYYRQTSSAASTTIKRYIIRSGWFFRPYQHSPPPPPADHINHGTMMESRFPTYFSHYPLTTLGICPDECLSTSFTIRLLLQLTAKFNRNCLFLKLSFLESKFWFCLLSKYFFGAF</sequence>
<accession>A0A1S0TYN5</accession>
<gene>
    <name evidence="2" type="ORF">LOAG_06075</name>
</gene>
<dbReference type="OrthoDB" id="5871104at2759"/>
<reference evidence="2" key="1">
    <citation type="submission" date="2012-04" db="EMBL/GenBank/DDBJ databases">
        <title>The Genome Sequence of Loa loa.</title>
        <authorList>
            <consortium name="The Broad Institute Genome Sequencing Platform"/>
            <consortium name="Broad Institute Genome Sequencing Center for Infectious Disease"/>
            <person name="Nutman T.B."/>
            <person name="Fink D.L."/>
            <person name="Russ C."/>
            <person name="Young S."/>
            <person name="Zeng Q."/>
            <person name="Gargeya S."/>
            <person name="Alvarado L."/>
            <person name="Berlin A."/>
            <person name="Chapman S.B."/>
            <person name="Chen Z."/>
            <person name="Freedman E."/>
            <person name="Gellesch M."/>
            <person name="Goldberg J."/>
            <person name="Griggs A."/>
            <person name="Gujja S."/>
            <person name="Heilman E.R."/>
            <person name="Heiman D."/>
            <person name="Howarth C."/>
            <person name="Mehta T."/>
            <person name="Neiman D."/>
            <person name="Pearson M."/>
            <person name="Roberts A."/>
            <person name="Saif S."/>
            <person name="Shea T."/>
            <person name="Shenoy N."/>
            <person name="Sisk P."/>
            <person name="Stolte C."/>
            <person name="Sykes S."/>
            <person name="White J."/>
            <person name="Yandava C."/>
            <person name="Haas B."/>
            <person name="Henn M.R."/>
            <person name="Nusbaum C."/>
            <person name="Birren B."/>
        </authorList>
    </citation>
    <scope>NUCLEOTIDE SEQUENCE [LARGE SCALE GENOMIC DNA]</scope>
</reference>
<dbReference type="CTD" id="9943487"/>
<evidence type="ECO:0000256" key="1">
    <source>
        <dbReference type="SAM" id="MobiDB-lite"/>
    </source>
</evidence>
<dbReference type="RefSeq" id="XP_020302672.1">
    <property type="nucleotide sequence ID" value="XM_020447058.1"/>
</dbReference>
<dbReference type="EMBL" id="JH712139">
    <property type="protein sequence ID" value="EFO22409.2"/>
    <property type="molecule type" value="Genomic_DNA"/>
</dbReference>